<dbReference type="PANTHER" id="PTHR43201:SF5">
    <property type="entry name" value="MEDIUM-CHAIN ACYL-COA LIGASE ACSF2, MITOCHONDRIAL"/>
    <property type="match status" value="1"/>
</dbReference>
<feature type="domain" description="AMP-dependent synthetase/ligase" evidence="3">
    <location>
        <begin position="22"/>
        <end position="357"/>
    </location>
</feature>
<dbReference type="CDD" id="cd04433">
    <property type="entry name" value="AFD_class_I"/>
    <property type="match status" value="1"/>
</dbReference>
<dbReference type="EMBL" id="NJIH01000010">
    <property type="protein sequence ID" value="OWT56838.1"/>
    <property type="molecule type" value="Genomic_DNA"/>
</dbReference>
<gene>
    <name evidence="5" type="ORF">CEY11_18335</name>
</gene>
<dbReference type="OrthoDB" id="9766486at2"/>
<proteinExistence type="inferred from homology"/>
<dbReference type="Proteomes" id="UP000214603">
    <property type="component" value="Unassembled WGS sequence"/>
</dbReference>
<dbReference type="PROSITE" id="PS00455">
    <property type="entry name" value="AMP_BINDING"/>
    <property type="match status" value="1"/>
</dbReference>
<dbReference type="Pfam" id="PF00501">
    <property type="entry name" value="AMP-binding"/>
    <property type="match status" value="1"/>
</dbReference>
<dbReference type="InterPro" id="IPR042099">
    <property type="entry name" value="ANL_N_sf"/>
</dbReference>
<dbReference type="GO" id="GO:0031956">
    <property type="term" value="F:medium-chain fatty acid-CoA ligase activity"/>
    <property type="evidence" value="ECO:0007669"/>
    <property type="project" value="TreeGrafter"/>
</dbReference>
<dbReference type="SUPFAM" id="SSF56801">
    <property type="entry name" value="Acetyl-CoA synthetase-like"/>
    <property type="match status" value="1"/>
</dbReference>
<comment type="caution">
    <text evidence="5">The sequence shown here is derived from an EMBL/GenBank/DDBJ whole genome shotgun (WGS) entry which is preliminary data.</text>
</comment>
<evidence type="ECO:0000313" key="6">
    <source>
        <dbReference type="Proteomes" id="UP000214603"/>
    </source>
</evidence>
<dbReference type="GO" id="GO:0006631">
    <property type="term" value="P:fatty acid metabolic process"/>
    <property type="evidence" value="ECO:0007669"/>
    <property type="project" value="TreeGrafter"/>
</dbReference>
<protein>
    <submittedName>
        <fullName evidence="5">Acid--CoA ligase</fullName>
    </submittedName>
</protein>
<evidence type="ECO:0000259" key="4">
    <source>
        <dbReference type="Pfam" id="PF13193"/>
    </source>
</evidence>
<dbReference type="Gene3D" id="3.30.300.30">
    <property type="match status" value="1"/>
</dbReference>
<keyword evidence="6" id="KW-1185">Reference proteome</keyword>
<dbReference type="Pfam" id="PF13193">
    <property type="entry name" value="AMP-binding_C"/>
    <property type="match status" value="1"/>
</dbReference>
<evidence type="ECO:0000256" key="1">
    <source>
        <dbReference type="ARBA" id="ARBA00006432"/>
    </source>
</evidence>
<dbReference type="PANTHER" id="PTHR43201">
    <property type="entry name" value="ACYL-COA SYNTHETASE"/>
    <property type="match status" value="1"/>
</dbReference>
<keyword evidence="2 5" id="KW-0436">Ligase</keyword>
<evidence type="ECO:0000256" key="2">
    <source>
        <dbReference type="ARBA" id="ARBA00022598"/>
    </source>
</evidence>
<dbReference type="InterPro" id="IPR000873">
    <property type="entry name" value="AMP-dep_synth/lig_dom"/>
</dbReference>
<evidence type="ECO:0000313" key="5">
    <source>
        <dbReference type="EMBL" id="OWT56838.1"/>
    </source>
</evidence>
<name>A0A225M6D7_9BURK</name>
<sequence length="498" mass="53629">MSESTQTLIPAFFRAWQEPARTSAIALLGDDRQLSYAGLFDEVGCFSGQLHAMGIQRAERVAIAMERSVDLVVALLAVLAAGACPCVLEPRLGSEETKRRFAMTGMRRVIVDAVHADDLLLNGLPGIEILRRESLPKAEPYWALDLEADAPGFLLFTSGSSGKPKGVLQSHRGLLANAQGVVTHTGLSPSDRLLHVMPLYHTNGVNNQILAPLLAGCSVALAGRFKTELMPGLFTQYRPTITTGVPTMYARMLAVDFSEDSLSSLRMLRCGSAPITPELHQRVERKFGKPLILSYGLSEATCTSSINPPAHRKLGSVGTVLAGQQVFLIDGRGEPVNELDRDGEICIAGSTLMLGYLDEGSEGAPRPMDRVLHSGDLGRFDCDGYLYITGRIKEVIIRGGENLSPTLIESVLCKVPGVHAACVVGRPDAEFGEVPWAFIVRADDRNGAPVRDAELGAAVETELSRIHKPAGYSYVDRLPENSVGKVDRKALAVCFADA</sequence>
<comment type="similarity">
    <text evidence="1">Belongs to the ATP-dependent AMP-binding enzyme family.</text>
</comment>
<dbReference type="InterPro" id="IPR045851">
    <property type="entry name" value="AMP-bd_C_sf"/>
</dbReference>
<dbReference type="Gene3D" id="3.40.50.12780">
    <property type="entry name" value="N-terminal domain of ligase-like"/>
    <property type="match status" value="1"/>
</dbReference>
<accession>A0A225M6D7</accession>
<evidence type="ECO:0000259" key="3">
    <source>
        <dbReference type="Pfam" id="PF00501"/>
    </source>
</evidence>
<dbReference type="RefSeq" id="WP_088604845.1">
    <property type="nucleotide sequence ID" value="NZ_NJIH01000010.1"/>
</dbReference>
<dbReference type="AlphaFoldDB" id="A0A225M6D7"/>
<feature type="domain" description="AMP-binding enzyme C-terminal" evidence="4">
    <location>
        <begin position="408"/>
        <end position="485"/>
    </location>
</feature>
<reference evidence="6" key="1">
    <citation type="submission" date="2017-06" db="EMBL/GenBank/DDBJ databases">
        <title>Herbaspirillum phytohormonus sp. nov., isolated from the root nodule of Robinia pseudoacacia in lead-zinc mine.</title>
        <authorList>
            <person name="Fan M."/>
            <person name="Lin Y."/>
        </authorList>
    </citation>
    <scope>NUCLEOTIDE SEQUENCE [LARGE SCALE GENOMIC DNA]</scope>
    <source>
        <strain evidence="6">SC-089</strain>
    </source>
</reference>
<dbReference type="InterPro" id="IPR025110">
    <property type="entry name" value="AMP-bd_C"/>
</dbReference>
<organism evidence="5 6">
    <name type="scientific">Candidimonas nitroreducens</name>
    <dbReference type="NCBI Taxonomy" id="683354"/>
    <lineage>
        <taxon>Bacteria</taxon>
        <taxon>Pseudomonadati</taxon>
        <taxon>Pseudomonadota</taxon>
        <taxon>Betaproteobacteria</taxon>
        <taxon>Burkholderiales</taxon>
        <taxon>Alcaligenaceae</taxon>
        <taxon>Candidimonas</taxon>
    </lineage>
</organism>
<dbReference type="InterPro" id="IPR020845">
    <property type="entry name" value="AMP-binding_CS"/>
</dbReference>